<feature type="transmembrane region" description="Helical" evidence="1">
    <location>
        <begin position="25"/>
        <end position="46"/>
    </location>
</feature>
<evidence type="ECO:0000313" key="2">
    <source>
        <dbReference type="EMBL" id="EFC46395.1"/>
    </source>
</evidence>
<dbReference type="GO" id="GO:0016020">
    <property type="term" value="C:membrane"/>
    <property type="evidence" value="ECO:0007669"/>
    <property type="project" value="InterPro"/>
</dbReference>
<keyword evidence="1" id="KW-0812">Transmembrane</keyword>
<feature type="transmembrane region" description="Helical" evidence="1">
    <location>
        <begin position="184"/>
        <end position="208"/>
    </location>
</feature>
<dbReference type="GeneID" id="8859512"/>
<gene>
    <name evidence="2" type="ORF">NAEGRDRAFT_65789</name>
</gene>
<evidence type="ECO:0000313" key="3">
    <source>
        <dbReference type="Proteomes" id="UP000006671"/>
    </source>
</evidence>
<reference evidence="2 3" key="1">
    <citation type="journal article" date="2010" name="Cell">
        <title>The genome of Naegleria gruberi illuminates early eukaryotic versatility.</title>
        <authorList>
            <person name="Fritz-Laylin L.K."/>
            <person name="Prochnik S.E."/>
            <person name="Ginger M.L."/>
            <person name="Dacks J.B."/>
            <person name="Carpenter M.L."/>
            <person name="Field M.C."/>
            <person name="Kuo A."/>
            <person name="Paredez A."/>
            <person name="Chapman J."/>
            <person name="Pham J."/>
            <person name="Shu S."/>
            <person name="Neupane R."/>
            <person name="Cipriano M."/>
            <person name="Mancuso J."/>
            <person name="Tu H."/>
            <person name="Salamov A."/>
            <person name="Lindquist E."/>
            <person name="Shapiro H."/>
            <person name="Lucas S."/>
            <person name="Grigoriev I.V."/>
            <person name="Cande W.Z."/>
            <person name="Fulton C."/>
            <person name="Rokhsar D.S."/>
            <person name="Dawson S.C."/>
        </authorList>
    </citation>
    <scope>NUCLEOTIDE SEQUENCE [LARGE SCALE GENOMIC DNA]</scope>
    <source>
        <strain evidence="2 3">NEG-M</strain>
    </source>
</reference>
<keyword evidence="1" id="KW-1133">Transmembrane helix</keyword>
<dbReference type="RefSeq" id="XP_002679139.1">
    <property type="nucleotide sequence ID" value="XM_002679093.1"/>
</dbReference>
<feature type="transmembrane region" description="Helical" evidence="1">
    <location>
        <begin position="108"/>
        <end position="129"/>
    </location>
</feature>
<accession>D2VAA3</accession>
<dbReference type="VEuPathDB" id="AmoebaDB:NAEGRDRAFT_65789"/>
<dbReference type="PANTHER" id="PTHR38409:SF1">
    <property type="entry name" value="MITOCHONDRIAL ADAPTER PROTEIN MCP1"/>
    <property type="match status" value="1"/>
</dbReference>
<dbReference type="KEGG" id="ngr:NAEGRDRAFT_65789"/>
<dbReference type="InParanoid" id="D2VAA3"/>
<sequence length="224" mass="24420">MSQSAKSMSVPPSPPPKMLKQLQRWSGITFSVFVTLHVATTISAALSPLKYDSVLETTRGIYRPNMIVEGLVVFAPLAVHMFVNSLLSFTQKKAAEVEAATASLSKKLHSITGYILSFLIPMHIFGNRFKNSFNASFASIAFVAEKEMGMVGALGFFGFLLACGLYHTIYGLNIALGYKLKKPLVMALIIAALSASYYGILGFVGLLYPDQMVAVRAQYDQFAN</sequence>
<feature type="transmembrane region" description="Helical" evidence="1">
    <location>
        <begin position="66"/>
        <end position="87"/>
    </location>
</feature>
<dbReference type="InterPro" id="IPR034804">
    <property type="entry name" value="SQR/QFR_C/D"/>
</dbReference>
<dbReference type="SUPFAM" id="SSF81343">
    <property type="entry name" value="Fumarate reductase respiratory complex transmembrane subunits"/>
    <property type="match status" value="1"/>
</dbReference>
<name>D2VAA3_NAEGR</name>
<dbReference type="AlphaFoldDB" id="D2VAA3"/>
<feature type="transmembrane region" description="Helical" evidence="1">
    <location>
        <begin position="149"/>
        <end position="172"/>
    </location>
</feature>
<proteinExistence type="predicted"/>
<dbReference type="EMBL" id="GG738859">
    <property type="protein sequence ID" value="EFC46395.1"/>
    <property type="molecule type" value="Genomic_DNA"/>
</dbReference>
<dbReference type="Proteomes" id="UP000006671">
    <property type="component" value="Unassembled WGS sequence"/>
</dbReference>
<dbReference type="OrthoDB" id="10259513at2759"/>
<dbReference type="Gene3D" id="1.20.1300.10">
    <property type="entry name" value="Fumarate reductase/succinate dehydrogenase, transmembrane subunit"/>
    <property type="match status" value="1"/>
</dbReference>
<evidence type="ECO:0000256" key="1">
    <source>
        <dbReference type="SAM" id="Phobius"/>
    </source>
</evidence>
<keyword evidence="1" id="KW-0472">Membrane</keyword>
<dbReference type="PANTHER" id="PTHR38409">
    <property type="entry name" value="MDM10-COMPLEMENTING PROTEIN 1"/>
    <property type="match status" value="1"/>
</dbReference>
<dbReference type="InterPro" id="IPR039960">
    <property type="entry name" value="MCP1"/>
</dbReference>
<organism evidence="3">
    <name type="scientific">Naegleria gruberi</name>
    <name type="common">Amoeba</name>
    <dbReference type="NCBI Taxonomy" id="5762"/>
    <lineage>
        <taxon>Eukaryota</taxon>
        <taxon>Discoba</taxon>
        <taxon>Heterolobosea</taxon>
        <taxon>Tetramitia</taxon>
        <taxon>Eutetramitia</taxon>
        <taxon>Vahlkampfiidae</taxon>
        <taxon>Naegleria</taxon>
    </lineage>
</organism>
<protein>
    <submittedName>
        <fullName evidence="2">Predicted protein</fullName>
    </submittedName>
</protein>
<dbReference type="GO" id="GO:0055088">
    <property type="term" value="P:lipid homeostasis"/>
    <property type="evidence" value="ECO:0007669"/>
    <property type="project" value="InterPro"/>
</dbReference>
<keyword evidence="3" id="KW-1185">Reference proteome</keyword>